<comment type="caution">
    <text evidence="13">The sequence shown here is derived from an EMBL/GenBank/DDBJ whole genome shotgun (WGS) entry which is preliminary data.</text>
</comment>
<dbReference type="Proteomes" id="UP000267223">
    <property type="component" value="Unassembled WGS sequence"/>
</dbReference>
<dbReference type="Gene3D" id="2.170.130.10">
    <property type="entry name" value="TonB-dependent receptor, plug domain"/>
    <property type="match status" value="1"/>
</dbReference>
<feature type="signal peptide" evidence="10">
    <location>
        <begin position="1"/>
        <end position="30"/>
    </location>
</feature>
<dbReference type="NCBIfam" id="TIGR04056">
    <property type="entry name" value="OMP_RagA_SusC"/>
    <property type="match status" value="1"/>
</dbReference>
<evidence type="ECO:0000256" key="8">
    <source>
        <dbReference type="PROSITE-ProRule" id="PRU01360"/>
    </source>
</evidence>
<dbReference type="InterPro" id="IPR012910">
    <property type="entry name" value="Plug_dom"/>
</dbReference>
<evidence type="ECO:0000313" key="14">
    <source>
        <dbReference type="Proteomes" id="UP000267223"/>
    </source>
</evidence>
<comment type="subcellular location">
    <subcellularLocation>
        <location evidence="1 8">Cell outer membrane</location>
        <topology evidence="1 8">Multi-pass membrane protein</topology>
    </subcellularLocation>
</comment>
<evidence type="ECO:0000256" key="7">
    <source>
        <dbReference type="ARBA" id="ARBA00023237"/>
    </source>
</evidence>
<dbReference type="PROSITE" id="PS52016">
    <property type="entry name" value="TONB_DEPENDENT_REC_3"/>
    <property type="match status" value="1"/>
</dbReference>
<evidence type="ECO:0000256" key="6">
    <source>
        <dbReference type="ARBA" id="ARBA00023136"/>
    </source>
</evidence>
<dbReference type="InterPro" id="IPR000531">
    <property type="entry name" value="Beta-barrel_TonB"/>
</dbReference>
<dbReference type="InterPro" id="IPR023996">
    <property type="entry name" value="TonB-dep_OMP_SusC/RagA"/>
</dbReference>
<dbReference type="SUPFAM" id="SSF56935">
    <property type="entry name" value="Porins"/>
    <property type="match status" value="1"/>
</dbReference>
<keyword evidence="7 8" id="KW-0998">Cell outer membrane</keyword>
<dbReference type="InterPro" id="IPR037066">
    <property type="entry name" value="Plug_dom_sf"/>
</dbReference>
<keyword evidence="13" id="KW-0675">Receptor</keyword>
<evidence type="ECO:0000259" key="12">
    <source>
        <dbReference type="Pfam" id="PF07715"/>
    </source>
</evidence>
<gene>
    <name evidence="13" type="ORF">EFY79_02655</name>
</gene>
<dbReference type="Gene3D" id="2.40.170.20">
    <property type="entry name" value="TonB-dependent receptor, beta-barrel domain"/>
    <property type="match status" value="1"/>
</dbReference>
<dbReference type="GO" id="GO:0009279">
    <property type="term" value="C:cell outer membrane"/>
    <property type="evidence" value="ECO:0007669"/>
    <property type="project" value="UniProtKB-SubCell"/>
</dbReference>
<dbReference type="Pfam" id="PF13715">
    <property type="entry name" value="CarbopepD_reg_2"/>
    <property type="match status" value="1"/>
</dbReference>
<feature type="chain" id="PRO_5018011554" evidence="10">
    <location>
        <begin position="31"/>
        <end position="1024"/>
    </location>
</feature>
<evidence type="ECO:0000256" key="2">
    <source>
        <dbReference type="ARBA" id="ARBA00022448"/>
    </source>
</evidence>
<keyword evidence="5 9" id="KW-0798">TonB box</keyword>
<proteinExistence type="inferred from homology"/>
<evidence type="ECO:0000256" key="4">
    <source>
        <dbReference type="ARBA" id="ARBA00022692"/>
    </source>
</evidence>
<dbReference type="Pfam" id="PF00593">
    <property type="entry name" value="TonB_dep_Rec_b-barrel"/>
    <property type="match status" value="1"/>
</dbReference>
<evidence type="ECO:0000256" key="3">
    <source>
        <dbReference type="ARBA" id="ARBA00022452"/>
    </source>
</evidence>
<keyword evidence="2 8" id="KW-0813">Transport</keyword>
<keyword evidence="14" id="KW-1185">Reference proteome</keyword>
<dbReference type="InterPro" id="IPR023997">
    <property type="entry name" value="TonB-dep_OMP_SusC/RagA_CS"/>
</dbReference>
<comment type="similarity">
    <text evidence="8 9">Belongs to the TonB-dependent receptor family.</text>
</comment>
<dbReference type="InterPro" id="IPR036942">
    <property type="entry name" value="Beta-barrel_TonB_sf"/>
</dbReference>
<dbReference type="OrthoDB" id="9768177at2"/>
<evidence type="ECO:0000256" key="5">
    <source>
        <dbReference type="ARBA" id="ARBA00023077"/>
    </source>
</evidence>
<dbReference type="Pfam" id="PF07715">
    <property type="entry name" value="Plug"/>
    <property type="match status" value="1"/>
</dbReference>
<accession>A0A3M9NR24</accession>
<dbReference type="InterPro" id="IPR039426">
    <property type="entry name" value="TonB-dep_rcpt-like"/>
</dbReference>
<evidence type="ECO:0000256" key="1">
    <source>
        <dbReference type="ARBA" id="ARBA00004571"/>
    </source>
</evidence>
<evidence type="ECO:0000256" key="9">
    <source>
        <dbReference type="RuleBase" id="RU003357"/>
    </source>
</evidence>
<evidence type="ECO:0000313" key="13">
    <source>
        <dbReference type="EMBL" id="RNI40216.1"/>
    </source>
</evidence>
<protein>
    <submittedName>
        <fullName evidence="13">TonB-dependent receptor</fullName>
    </submittedName>
</protein>
<keyword evidence="10" id="KW-0732">Signal</keyword>
<keyword evidence="3 8" id="KW-1134">Transmembrane beta strand</keyword>
<feature type="domain" description="TonB-dependent receptor-like beta-barrel" evidence="11">
    <location>
        <begin position="419"/>
        <end position="982"/>
    </location>
</feature>
<evidence type="ECO:0000259" key="11">
    <source>
        <dbReference type="Pfam" id="PF00593"/>
    </source>
</evidence>
<dbReference type="AlphaFoldDB" id="A0A3M9NR24"/>
<keyword evidence="6 8" id="KW-0472">Membrane</keyword>
<reference evidence="13 14" key="1">
    <citation type="submission" date="2018-11" db="EMBL/GenBank/DDBJ databases">
        <title>Draft genome sequence of Ferruginibacter sp. BO-59.</title>
        <authorList>
            <person name="Im W.T."/>
        </authorList>
    </citation>
    <scope>NUCLEOTIDE SEQUENCE [LARGE SCALE GENOMIC DNA]</scope>
    <source>
        <strain evidence="13 14">BO-59</strain>
    </source>
</reference>
<dbReference type="SUPFAM" id="SSF49464">
    <property type="entry name" value="Carboxypeptidase regulatory domain-like"/>
    <property type="match status" value="1"/>
</dbReference>
<organism evidence="13 14">
    <name type="scientific">Hanamia caeni</name>
    <dbReference type="NCBI Taxonomy" id="2294116"/>
    <lineage>
        <taxon>Bacteria</taxon>
        <taxon>Pseudomonadati</taxon>
        <taxon>Bacteroidota</taxon>
        <taxon>Chitinophagia</taxon>
        <taxon>Chitinophagales</taxon>
        <taxon>Chitinophagaceae</taxon>
        <taxon>Hanamia</taxon>
    </lineage>
</organism>
<dbReference type="EMBL" id="RJJR01000001">
    <property type="protein sequence ID" value="RNI40216.1"/>
    <property type="molecule type" value="Genomic_DNA"/>
</dbReference>
<dbReference type="InterPro" id="IPR008969">
    <property type="entry name" value="CarboxyPept-like_regulatory"/>
</dbReference>
<keyword evidence="4 8" id="KW-0812">Transmembrane</keyword>
<feature type="domain" description="TonB-dependent receptor plug" evidence="12">
    <location>
        <begin position="125"/>
        <end position="233"/>
    </location>
</feature>
<name>A0A3M9NR24_9BACT</name>
<dbReference type="Gene3D" id="2.60.40.1120">
    <property type="entry name" value="Carboxypeptidase-like, regulatory domain"/>
    <property type="match status" value="1"/>
</dbReference>
<dbReference type="NCBIfam" id="TIGR04057">
    <property type="entry name" value="SusC_RagA_signa"/>
    <property type="match status" value="1"/>
</dbReference>
<sequence>MSKIPLRFLQHKQKAFLFMLSIFLVSFSFAQQKITVNGNVVSENNAPLAGVSVNVKGTTTGTTTDAKGNFTISVNKGATLDLSFVGYEQKEVLVNSEKDVTNISMTAKASALGEVVVVGYGTQSRRNVTGAISTVDVSKLKDISSANVTKLLVGQAPGVTVKQTTGSPGREFQVTIRGTGSLGAGSAPLYVVDGFPVGTSVGQNLDPNDIKSITILKDAVSTAIYGARGSNGVVLITTKSAKAGEVSLTATADYGIQNIPGSRKTKVLNGVQFAQFKKDAFMDKIRYYDNREPTIDEVPLDYRFPEQTKYSTNWFDEILNQNAAFQNYNITLANGKGAIHSLVSAGFLNQEGPLINTGYKLYSARANIGGQVNKFITMGLNLDGSYSTQKQANATEGRDQIVGASLIMDPREPVYNEDGTYNNYIGGHDGVFGFYNPVQLLKEAPRRYTNTNVIANAFLEFTFLKNFKFKPTVNAGIYNGSYKQFVPSTISGENAPAPRDARENDSYSNRINISTDQLLTFNKDFGEHHLDVLAGYTAQEETVKDLSGSGNQFPDDLVPFLNSAIIKSSGSDEYGWSMEAFFGRVNYSYKGRYLFSGTFRREGSSRFGSKNKWGNFPALSAGWRISDESFMPKISWLNDLKIRGSWGKTGNNNIGNYSSLSFMNSSNYVFNNNYVSGRVISSFANAELGWEKSTQTDIGIDLSAFQNRLTFSAEYYDRITSDMLLSVQLPAISGFTSTLGNVGKVQNRGLEFSAGYRTTINSFTVWGNGNISFNRNKVLAIRGVNDEIWNGSFYSDYNVSKVGHPIGMIYGFKMMGIFQNQAEIDKWPTQDGAIPGVYKYWDADGNGVISYDTKDMVEIGNPWPKYTWGFTAGVDYKNFDFSVILTGAAHYDNFRNIEASTLNMDGVFNVLQVSKDRFRSETQPGNGWVATTNTWKWERESNSRYVYDATHTWVKNISLGYTLPKSALPVNSLRIYLSADNLFLITNYPGNNPDIDNNGGINPGFDDEAYPVGRTFSIGANLTF</sequence>
<dbReference type="RefSeq" id="WP_123119107.1">
    <property type="nucleotide sequence ID" value="NZ_RJJR01000001.1"/>
</dbReference>
<evidence type="ECO:0000256" key="10">
    <source>
        <dbReference type="SAM" id="SignalP"/>
    </source>
</evidence>